<dbReference type="GO" id="GO:0005730">
    <property type="term" value="C:nucleolus"/>
    <property type="evidence" value="ECO:0007669"/>
    <property type="project" value="TreeGrafter"/>
</dbReference>
<protein>
    <submittedName>
        <fullName evidence="5">Uncharacterized protein</fullName>
    </submittedName>
</protein>
<proteinExistence type="inferred from homology"/>
<gene>
    <name evidence="5" type="ORF">RDB_LOCUS44324</name>
</gene>
<organism evidence="5 6">
    <name type="scientific">Rhizoctonia solani</name>
    <dbReference type="NCBI Taxonomy" id="456999"/>
    <lineage>
        <taxon>Eukaryota</taxon>
        <taxon>Fungi</taxon>
        <taxon>Dikarya</taxon>
        <taxon>Basidiomycota</taxon>
        <taxon>Agaricomycotina</taxon>
        <taxon>Agaricomycetes</taxon>
        <taxon>Cantharellales</taxon>
        <taxon>Ceratobasidiaceae</taxon>
        <taxon>Rhizoctonia</taxon>
    </lineage>
</organism>
<dbReference type="GO" id="GO:0005654">
    <property type="term" value="C:nucleoplasm"/>
    <property type="evidence" value="ECO:0007669"/>
    <property type="project" value="TreeGrafter"/>
</dbReference>
<dbReference type="InterPro" id="IPR005343">
    <property type="entry name" value="Noc2"/>
</dbReference>
<feature type="region of interest" description="Disordered" evidence="4">
    <location>
        <begin position="1"/>
        <end position="35"/>
    </location>
</feature>
<dbReference type="GO" id="GO:0030690">
    <property type="term" value="C:Noc1p-Noc2p complex"/>
    <property type="evidence" value="ECO:0007669"/>
    <property type="project" value="TreeGrafter"/>
</dbReference>
<dbReference type="GO" id="GO:0042273">
    <property type="term" value="P:ribosomal large subunit biogenesis"/>
    <property type="evidence" value="ECO:0007669"/>
    <property type="project" value="TreeGrafter"/>
</dbReference>
<dbReference type="PANTHER" id="PTHR12687">
    <property type="entry name" value="NUCLEOLAR COMPLEX 2 AND RAD4-RELATED"/>
    <property type="match status" value="1"/>
</dbReference>
<comment type="subcellular location">
    <subcellularLocation>
        <location evidence="1">Nucleus</location>
    </subcellularLocation>
</comment>
<feature type="non-terminal residue" evidence="5">
    <location>
        <position position="1"/>
    </location>
</feature>
<comment type="similarity">
    <text evidence="2">Belongs to the NOC2 family.</text>
</comment>
<dbReference type="EMBL" id="CAJMWQ010000974">
    <property type="protein sequence ID" value="CAE6416455.1"/>
    <property type="molecule type" value="Genomic_DNA"/>
</dbReference>
<dbReference type="Proteomes" id="UP000663826">
    <property type="component" value="Unassembled WGS sequence"/>
</dbReference>
<evidence type="ECO:0000256" key="1">
    <source>
        <dbReference type="ARBA" id="ARBA00004123"/>
    </source>
</evidence>
<sequence>ADEESDDEEDAESLASMEDDDDQDEGEAHAMDLAKLQKTDPEFYKYLQDNDRELLDFKAEDMEFEDDEEMDETDEKPVLTSEILKTWQRSLIETHSLRTLRKLLVAFKSAAYMNDEDVETKWRVDSAAGK</sequence>
<accession>A0A8H2X2N8</accession>
<name>A0A8H2X2N8_9AGAM</name>
<comment type="caution">
    <text evidence="5">The sequence shown here is derived from an EMBL/GenBank/DDBJ whole genome shotgun (WGS) entry which is preliminary data.</text>
</comment>
<dbReference type="GO" id="GO:0030691">
    <property type="term" value="C:Noc2p-Noc3p complex"/>
    <property type="evidence" value="ECO:0007669"/>
    <property type="project" value="TreeGrafter"/>
</dbReference>
<evidence type="ECO:0000313" key="6">
    <source>
        <dbReference type="Proteomes" id="UP000663826"/>
    </source>
</evidence>
<keyword evidence="3" id="KW-0539">Nucleus</keyword>
<evidence type="ECO:0000256" key="3">
    <source>
        <dbReference type="ARBA" id="ARBA00023242"/>
    </source>
</evidence>
<dbReference type="PANTHER" id="PTHR12687:SF4">
    <property type="entry name" value="NUCLEOLAR COMPLEX PROTEIN 2 HOMOLOG"/>
    <property type="match status" value="1"/>
</dbReference>
<evidence type="ECO:0000313" key="5">
    <source>
        <dbReference type="EMBL" id="CAE6416455.1"/>
    </source>
</evidence>
<feature type="compositionally biased region" description="Acidic residues" evidence="4">
    <location>
        <begin position="1"/>
        <end position="25"/>
    </location>
</feature>
<reference evidence="5" key="1">
    <citation type="submission" date="2021-01" db="EMBL/GenBank/DDBJ databases">
        <authorList>
            <person name="Kaushik A."/>
        </authorList>
    </citation>
    <scope>NUCLEOTIDE SEQUENCE</scope>
    <source>
        <strain evidence="5">AG1-1B</strain>
    </source>
</reference>
<feature type="compositionally biased region" description="Basic and acidic residues" evidence="4">
    <location>
        <begin position="26"/>
        <end position="35"/>
    </location>
</feature>
<evidence type="ECO:0000256" key="4">
    <source>
        <dbReference type="SAM" id="MobiDB-lite"/>
    </source>
</evidence>
<evidence type="ECO:0000256" key="2">
    <source>
        <dbReference type="ARBA" id="ARBA00005907"/>
    </source>
</evidence>
<dbReference type="AlphaFoldDB" id="A0A8H2X2N8"/>